<evidence type="ECO:0000259" key="9">
    <source>
        <dbReference type="Pfam" id="PF12704"/>
    </source>
</evidence>
<dbReference type="PANTHER" id="PTHR30572:SF4">
    <property type="entry name" value="ABC TRANSPORTER PERMEASE YTRF"/>
    <property type="match status" value="1"/>
</dbReference>
<keyword evidence="2" id="KW-1003">Cell membrane</keyword>
<evidence type="ECO:0000256" key="5">
    <source>
        <dbReference type="ARBA" id="ARBA00023136"/>
    </source>
</evidence>
<feature type="transmembrane region" description="Helical" evidence="7">
    <location>
        <begin position="354"/>
        <end position="374"/>
    </location>
</feature>
<organism evidence="10 11">
    <name type="scientific">Pontibacter burrus</name>
    <dbReference type="NCBI Taxonomy" id="2704466"/>
    <lineage>
        <taxon>Bacteria</taxon>
        <taxon>Pseudomonadati</taxon>
        <taxon>Bacteroidota</taxon>
        <taxon>Cytophagia</taxon>
        <taxon>Cytophagales</taxon>
        <taxon>Hymenobacteraceae</taxon>
        <taxon>Pontibacter</taxon>
    </lineage>
</organism>
<dbReference type="Proteomes" id="UP000474777">
    <property type="component" value="Unassembled WGS sequence"/>
</dbReference>
<proteinExistence type="inferred from homology"/>
<feature type="transmembrane region" description="Helical" evidence="7">
    <location>
        <begin position="269"/>
        <end position="295"/>
    </location>
</feature>
<feature type="transmembrane region" description="Helical" evidence="7">
    <location>
        <begin position="15"/>
        <end position="38"/>
    </location>
</feature>
<dbReference type="InterPro" id="IPR050250">
    <property type="entry name" value="Macrolide_Exporter_MacB"/>
</dbReference>
<name>A0A6B3LPG7_9BACT</name>
<keyword evidence="11" id="KW-1185">Reference proteome</keyword>
<keyword evidence="3 7" id="KW-0812">Transmembrane</keyword>
<evidence type="ECO:0000313" key="10">
    <source>
        <dbReference type="EMBL" id="NEM98709.1"/>
    </source>
</evidence>
<dbReference type="AlphaFoldDB" id="A0A6B3LPG7"/>
<evidence type="ECO:0000256" key="6">
    <source>
        <dbReference type="ARBA" id="ARBA00038076"/>
    </source>
</evidence>
<gene>
    <name evidence="10" type="ORF">GXP69_13475</name>
</gene>
<evidence type="ECO:0000259" key="8">
    <source>
        <dbReference type="Pfam" id="PF02687"/>
    </source>
</evidence>
<reference evidence="10 11" key="1">
    <citation type="submission" date="2020-02" db="EMBL/GenBank/DDBJ databases">
        <authorList>
            <person name="Kim M.K."/>
        </authorList>
    </citation>
    <scope>NUCLEOTIDE SEQUENCE [LARGE SCALE GENOMIC DNA]</scope>
    <source>
        <strain evidence="10 11">BT327</strain>
    </source>
</reference>
<evidence type="ECO:0000256" key="3">
    <source>
        <dbReference type="ARBA" id="ARBA00022692"/>
    </source>
</evidence>
<evidence type="ECO:0000256" key="1">
    <source>
        <dbReference type="ARBA" id="ARBA00004651"/>
    </source>
</evidence>
<keyword evidence="5 7" id="KW-0472">Membrane</keyword>
<dbReference type="GO" id="GO:0022857">
    <property type="term" value="F:transmembrane transporter activity"/>
    <property type="evidence" value="ECO:0007669"/>
    <property type="project" value="TreeGrafter"/>
</dbReference>
<dbReference type="RefSeq" id="WP_163915585.1">
    <property type="nucleotide sequence ID" value="NZ_JAAGWD010000005.1"/>
</dbReference>
<feature type="domain" description="MacB-like periplasmic core" evidence="9">
    <location>
        <begin position="17"/>
        <end position="229"/>
    </location>
</feature>
<evidence type="ECO:0000256" key="7">
    <source>
        <dbReference type="SAM" id="Phobius"/>
    </source>
</evidence>
<dbReference type="EMBL" id="JAAGWD010000005">
    <property type="protein sequence ID" value="NEM98709.1"/>
    <property type="molecule type" value="Genomic_DNA"/>
</dbReference>
<comment type="caution">
    <text evidence="10">The sequence shown here is derived from an EMBL/GenBank/DDBJ whole genome shotgun (WGS) entry which is preliminary data.</text>
</comment>
<keyword evidence="4 7" id="KW-1133">Transmembrane helix</keyword>
<dbReference type="PANTHER" id="PTHR30572">
    <property type="entry name" value="MEMBRANE COMPONENT OF TRANSPORTER-RELATED"/>
    <property type="match status" value="1"/>
</dbReference>
<evidence type="ECO:0000313" key="11">
    <source>
        <dbReference type="Proteomes" id="UP000474777"/>
    </source>
</evidence>
<feature type="transmembrane region" description="Helical" evidence="7">
    <location>
        <begin position="323"/>
        <end position="342"/>
    </location>
</feature>
<evidence type="ECO:0000256" key="4">
    <source>
        <dbReference type="ARBA" id="ARBA00022989"/>
    </source>
</evidence>
<dbReference type="Pfam" id="PF12704">
    <property type="entry name" value="MacB_PCD"/>
    <property type="match status" value="1"/>
</dbReference>
<dbReference type="InterPro" id="IPR003838">
    <property type="entry name" value="ABC3_permease_C"/>
</dbReference>
<dbReference type="GO" id="GO:0005886">
    <property type="term" value="C:plasma membrane"/>
    <property type="evidence" value="ECO:0007669"/>
    <property type="project" value="UniProtKB-SubCell"/>
</dbReference>
<dbReference type="InterPro" id="IPR025857">
    <property type="entry name" value="MacB_PCD"/>
</dbReference>
<dbReference type="Pfam" id="PF02687">
    <property type="entry name" value="FtsX"/>
    <property type="match status" value="1"/>
</dbReference>
<accession>A0A6B3LPG7</accession>
<comment type="subcellular location">
    <subcellularLocation>
        <location evidence="1">Cell membrane</location>
        <topology evidence="1">Multi-pass membrane protein</topology>
    </subcellularLocation>
</comment>
<feature type="domain" description="ABC3 transporter permease C-terminal" evidence="8">
    <location>
        <begin position="274"/>
        <end position="384"/>
    </location>
</feature>
<protein>
    <submittedName>
        <fullName evidence="10">FtsX-like permease family protein</fullName>
    </submittedName>
</protein>
<evidence type="ECO:0000256" key="2">
    <source>
        <dbReference type="ARBA" id="ARBA00022475"/>
    </source>
</evidence>
<sequence length="392" mass="44340">MIKHLFKLVWNRRRANFLMIMAIFFSFLVLFGTISVLVNSWQNYKKPLGFEPERIWYVNIQHYQTPKDEVRVISEQLVRKLQTLPEIEHVALASGNAAYSGWSNMMGLTRGNLQRGINNVTIQGGDFKSTMDLNVVEGRWFQDGDEFSNQNPMVITQDIKQFFFGNESAAGKKLKSGDKEFTVIGVIEAYRTNGELNSDAGTFMRVSSLADTSRWVENTLYLRMKPGVTSGIEEKLLKEAGSVATGWKLDVKYMDQMRASYMKENLTPLLIFAIICAFLILNVALGIFGVLWYNINKRYSEIGLRRALGATANQIYKQFLGEILVLATLGLVLGSFFAIQFVLLDVMGMQPEVYYYALGISIVMIYLLVIVCAFQPSRQAAAIHPALALHEE</sequence>
<comment type="similarity">
    <text evidence="6">Belongs to the ABC-4 integral membrane protein family.</text>
</comment>